<evidence type="ECO:0000313" key="4">
    <source>
        <dbReference type="Proteomes" id="UP001153954"/>
    </source>
</evidence>
<keyword evidence="1" id="KW-1133">Transmembrane helix</keyword>
<dbReference type="Gene3D" id="4.10.40.20">
    <property type="match status" value="1"/>
</dbReference>
<feature type="transmembrane region" description="Helical" evidence="1">
    <location>
        <begin position="192"/>
        <end position="209"/>
    </location>
</feature>
<gene>
    <name evidence="3" type="ORF">EEDITHA_LOCUS20699</name>
</gene>
<keyword evidence="4" id="KW-1185">Reference proteome</keyword>
<keyword evidence="1" id="KW-0472">Membrane</keyword>
<name>A0AAU9V8T2_EUPED</name>
<dbReference type="Pfam" id="PF08008">
    <property type="entry name" value="Viral_cys_rich"/>
    <property type="match status" value="1"/>
</dbReference>
<dbReference type="AlphaFoldDB" id="A0AAU9V8T2"/>
<dbReference type="SUPFAM" id="SSF57059">
    <property type="entry name" value="omega toxin-like"/>
    <property type="match status" value="1"/>
</dbReference>
<evidence type="ECO:0000259" key="2">
    <source>
        <dbReference type="Pfam" id="PF08008"/>
    </source>
</evidence>
<comment type="caution">
    <text evidence="3">The sequence shown here is derived from an EMBL/GenBank/DDBJ whole genome shotgun (WGS) entry which is preliminary data.</text>
</comment>
<reference evidence="3" key="1">
    <citation type="submission" date="2022-03" db="EMBL/GenBank/DDBJ databases">
        <authorList>
            <person name="Tunstrom K."/>
        </authorList>
    </citation>
    <scope>NUCLEOTIDE SEQUENCE</scope>
</reference>
<dbReference type="InterPro" id="IPR012641">
    <property type="entry name" value="Polydnavirus_Cys-rich"/>
</dbReference>
<keyword evidence="1" id="KW-0812">Transmembrane</keyword>
<proteinExistence type="predicted"/>
<evidence type="ECO:0000313" key="3">
    <source>
        <dbReference type="EMBL" id="CAH2106582.1"/>
    </source>
</evidence>
<organism evidence="3 4">
    <name type="scientific">Euphydryas editha</name>
    <name type="common">Edith's checkerspot</name>
    <dbReference type="NCBI Taxonomy" id="104508"/>
    <lineage>
        <taxon>Eukaryota</taxon>
        <taxon>Metazoa</taxon>
        <taxon>Ecdysozoa</taxon>
        <taxon>Arthropoda</taxon>
        <taxon>Hexapoda</taxon>
        <taxon>Insecta</taxon>
        <taxon>Pterygota</taxon>
        <taxon>Neoptera</taxon>
        <taxon>Endopterygota</taxon>
        <taxon>Lepidoptera</taxon>
        <taxon>Glossata</taxon>
        <taxon>Ditrysia</taxon>
        <taxon>Papilionoidea</taxon>
        <taxon>Nymphalidae</taxon>
        <taxon>Nymphalinae</taxon>
        <taxon>Euphydryas</taxon>
    </lineage>
</organism>
<dbReference type="Proteomes" id="UP001153954">
    <property type="component" value="Unassembled WGS sequence"/>
</dbReference>
<sequence>MNIDDSKINVQHYIETEDPPVHCHAHPIPPHCYASVVTIAVSTLSPRPIAIQDHALKTSPTNLLGRPYHISKEVQESQHMKRQNMKTPNDAPEDVVCHHFTGMCLNTTKSCCREQARMGGSYENEDFICFLFGVGISQPLSNIRDPVNYAQLAKDMNSTNYLEKLHHEIISLLHEKNAAVEISDSEFECGQYVVMVTLATVLIFMYVFGRFEGPRTRTFQCASRTAHTLAAKSSVRFV</sequence>
<feature type="domain" description="Cysteine rich" evidence="2">
    <location>
        <begin position="101"/>
        <end position="163"/>
    </location>
</feature>
<evidence type="ECO:0000256" key="1">
    <source>
        <dbReference type="SAM" id="Phobius"/>
    </source>
</evidence>
<protein>
    <recommendedName>
        <fullName evidence="2">Cysteine rich domain-containing protein</fullName>
    </recommendedName>
</protein>
<accession>A0AAU9V8T2</accession>
<dbReference type="EMBL" id="CAKOGL010000029">
    <property type="protein sequence ID" value="CAH2106582.1"/>
    <property type="molecule type" value="Genomic_DNA"/>
</dbReference>